<evidence type="ECO:0000313" key="4">
    <source>
        <dbReference type="Proteomes" id="UP000611629"/>
    </source>
</evidence>
<dbReference type="GO" id="GO:0009294">
    <property type="term" value="P:DNA-mediated transformation"/>
    <property type="evidence" value="ECO:0007669"/>
    <property type="project" value="InterPro"/>
</dbReference>
<dbReference type="Pfam" id="PF02481">
    <property type="entry name" value="DNA_processg_A"/>
    <property type="match status" value="1"/>
</dbReference>
<evidence type="ECO:0000313" key="3">
    <source>
        <dbReference type="EMBL" id="NYB74399.1"/>
    </source>
</evidence>
<dbReference type="EMBL" id="JACBNQ010000009">
    <property type="protein sequence ID" value="NYB74399.1"/>
    <property type="molecule type" value="Genomic_DNA"/>
</dbReference>
<dbReference type="Gene3D" id="3.40.50.450">
    <property type="match status" value="1"/>
</dbReference>
<dbReference type="InterPro" id="IPR057666">
    <property type="entry name" value="DrpA_SLOG"/>
</dbReference>
<dbReference type="RefSeq" id="WP_179238095.1">
    <property type="nucleotide sequence ID" value="NZ_JACBNQ010000009.1"/>
</dbReference>
<dbReference type="NCBIfam" id="TIGR00732">
    <property type="entry name" value="dprA"/>
    <property type="match status" value="1"/>
</dbReference>
<accession>A0A974BJH4</accession>
<dbReference type="AlphaFoldDB" id="A0A974BJH4"/>
<gene>
    <name evidence="3" type="primary">dprA</name>
    <name evidence="3" type="ORF">HZF24_09660</name>
</gene>
<dbReference type="SUPFAM" id="SSF46785">
    <property type="entry name" value="Winged helix' DNA-binding domain"/>
    <property type="match status" value="1"/>
</dbReference>
<sequence length="367" mass="40782">MESLNINQLTLAWLNSINGISNRKIDSIFEYFNGSSKDLWDNFEVEKYNLKTLSNKLIAGLSNSKDNFEEKLLKKLHDENAQIVTLFDENYPRKLKQLSGAPYILYYKGSLKDIDSLSIAVVGSRKATGYGKWAAEKLTRELSQFGVNIISGLASGIDTIAHKTALVNNVKTYGIIGCGINIVYPKSNEKLYCEIVEKGGAVITEYTFGMEPMPNNFHDRNRIISGLSDGVLVVEAQEKSGTLITAGHAANQGKEIFSVPGNIDSFFSKGTNGLIRDGAKITTSINDIVEEILELKEKVNKKQNFIDYNELSKQEIIILNCLQSGSKSIFEINEETSLDIKTLLSRLTFLETKGVIKQIAGNRFVLN</sequence>
<dbReference type="InterPro" id="IPR003488">
    <property type="entry name" value="DprA"/>
</dbReference>
<name>A0A974BJH4_SEDHY</name>
<proteinExistence type="inferred from homology"/>
<keyword evidence="4" id="KW-1185">Reference proteome</keyword>
<dbReference type="InterPro" id="IPR036390">
    <property type="entry name" value="WH_DNA-bd_sf"/>
</dbReference>
<dbReference type="Proteomes" id="UP000611629">
    <property type="component" value="Unassembled WGS sequence"/>
</dbReference>
<comment type="caution">
    <text evidence="3">The sequence shown here is derived from an EMBL/GenBank/DDBJ whole genome shotgun (WGS) entry which is preliminary data.</text>
</comment>
<feature type="domain" description="Smf/DprA SLOG" evidence="2">
    <location>
        <begin position="83"/>
        <end position="292"/>
    </location>
</feature>
<dbReference type="PANTHER" id="PTHR43022">
    <property type="entry name" value="PROTEIN SMF"/>
    <property type="match status" value="1"/>
</dbReference>
<organism evidence="3 4">
    <name type="scientific">Sedimentibacter hydroxybenzoicus DSM 7310</name>
    <dbReference type="NCBI Taxonomy" id="1123245"/>
    <lineage>
        <taxon>Bacteria</taxon>
        <taxon>Bacillati</taxon>
        <taxon>Bacillota</taxon>
        <taxon>Tissierellia</taxon>
        <taxon>Sedimentibacter</taxon>
    </lineage>
</organism>
<dbReference type="PANTHER" id="PTHR43022:SF1">
    <property type="entry name" value="PROTEIN SMF"/>
    <property type="match status" value="1"/>
</dbReference>
<comment type="similarity">
    <text evidence="1">Belongs to the DprA/Smf family.</text>
</comment>
<evidence type="ECO:0000256" key="1">
    <source>
        <dbReference type="ARBA" id="ARBA00006525"/>
    </source>
</evidence>
<dbReference type="SUPFAM" id="SSF102405">
    <property type="entry name" value="MCP/YpsA-like"/>
    <property type="match status" value="1"/>
</dbReference>
<evidence type="ECO:0000259" key="2">
    <source>
        <dbReference type="Pfam" id="PF02481"/>
    </source>
</evidence>
<reference evidence="3" key="1">
    <citation type="submission" date="2020-07" db="EMBL/GenBank/DDBJ databases">
        <title>Genomic analysis of a strain of Sedimentibacter Hydroxybenzoicus DSM7310.</title>
        <authorList>
            <person name="Ma S."/>
        </authorList>
    </citation>
    <scope>NUCLEOTIDE SEQUENCE</scope>
    <source>
        <strain evidence="3">DSM 7310</strain>
    </source>
</reference>
<protein>
    <submittedName>
        <fullName evidence="3">DNA-protecting protein DprA</fullName>
    </submittedName>
</protein>